<keyword evidence="4" id="KW-1185">Reference proteome</keyword>
<dbReference type="SMART" id="SM00754">
    <property type="entry name" value="CHRD"/>
    <property type="match status" value="2"/>
</dbReference>
<feature type="non-terminal residue" evidence="3">
    <location>
        <position position="359"/>
    </location>
</feature>
<dbReference type="EMBL" id="JAKFHA010000001">
    <property type="protein sequence ID" value="MCF2525785.1"/>
    <property type="molecule type" value="Genomic_DNA"/>
</dbReference>
<protein>
    <submittedName>
        <fullName evidence="3">CHRD domain-containing protein</fullName>
    </submittedName>
</protein>
<dbReference type="RefSeq" id="WP_235049813.1">
    <property type="nucleotide sequence ID" value="NZ_JAKFHA010000001.1"/>
</dbReference>
<dbReference type="Proteomes" id="UP001165378">
    <property type="component" value="Unassembled WGS sequence"/>
</dbReference>
<evidence type="ECO:0000313" key="4">
    <source>
        <dbReference type="Proteomes" id="UP001165378"/>
    </source>
</evidence>
<evidence type="ECO:0000259" key="2">
    <source>
        <dbReference type="PROSITE" id="PS50933"/>
    </source>
</evidence>
<feature type="region of interest" description="Disordered" evidence="1">
    <location>
        <begin position="1"/>
        <end position="66"/>
    </location>
</feature>
<gene>
    <name evidence="3" type="ORF">LZ495_00905</name>
</gene>
<dbReference type="Pfam" id="PF07452">
    <property type="entry name" value="CHRD"/>
    <property type="match status" value="2"/>
</dbReference>
<dbReference type="AlphaFoldDB" id="A0AA41PUX9"/>
<accession>A0AA41PUX9</accession>
<feature type="region of interest" description="Disordered" evidence="1">
    <location>
        <begin position="324"/>
        <end position="359"/>
    </location>
</feature>
<feature type="compositionally biased region" description="Low complexity" evidence="1">
    <location>
        <begin position="43"/>
        <end position="66"/>
    </location>
</feature>
<sequence>MSALTGCGTSDDGSKSTTPPAGAAGAAPGATAPDQGHGSGHDPGASGAPGQQEGAGPAKNAGAEAPATGEEAYFVANLTGADEVPGTDGKAVNDQDGKATAYVRIKGGQVAFSLKWEGIGTPTAAHIHQGVKGANGAVVVPFFAAPLPDGSTAATGSVAVADADLLNRIKNAPERWYFNLHTAEFPGGAVRGQLTRLDKPVDMNGVLKTGKPEGTLTANASGAQEVAPKDGKAFNDPDGKAVTAIRPWGNCVDYAFSWTGTAPPTLGHVHQAAKGSNGDVVAPLFAAQQGLPQSLTGLAGTVEGVKPEVVKAIAQNPAGFYTNLHTAEFPGGGGRRPRRGPPPPPPPGPGPRAPPTGAR</sequence>
<feature type="compositionally biased region" description="Pro residues" evidence="1">
    <location>
        <begin position="340"/>
        <end position="359"/>
    </location>
</feature>
<comment type="caution">
    <text evidence="3">The sequence shown here is derived from an EMBL/GenBank/DDBJ whole genome shotgun (WGS) entry which is preliminary data.</text>
</comment>
<evidence type="ECO:0000313" key="3">
    <source>
        <dbReference type="EMBL" id="MCF2525785.1"/>
    </source>
</evidence>
<reference evidence="3" key="1">
    <citation type="submission" date="2022-01" db="EMBL/GenBank/DDBJ databases">
        <title>Genome-Based Taxonomic Classification of the Phylum Actinobacteria.</title>
        <authorList>
            <person name="Gao Y."/>
        </authorList>
    </citation>
    <scope>NUCLEOTIDE SEQUENCE</scope>
    <source>
        <strain evidence="3">KLBMP 8922</strain>
    </source>
</reference>
<feature type="compositionally biased region" description="Low complexity" evidence="1">
    <location>
        <begin position="17"/>
        <end position="33"/>
    </location>
</feature>
<dbReference type="InterPro" id="IPR010895">
    <property type="entry name" value="CHRD"/>
</dbReference>
<proteinExistence type="predicted"/>
<organism evidence="3 4">
    <name type="scientific">Yinghuangia soli</name>
    <dbReference type="NCBI Taxonomy" id="2908204"/>
    <lineage>
        <taxon>Bacteria</taxon>
        <taxon>Bacillati</taxon>
        <taxon>Actinomycetota</taxon>
        <taxon>Actinomycetes</taxon>
        <taxon>Kitasatosporales</taxon>
        <taxon>Streptomycetaceae</taxon>
        <taxon>Yinghuangia</taxon>
    </lineage>
</organism>
<dbReference type="PROSITE" id="PS50933">
    <property type="entry name" value="CHRD"/>
    <property type="match status" value="1"/>
</dbReference>
<feature type="domain" description="CHRD" evidence="2">
    <location>
        <begin position="70"/>
        <end position="199"/>
    </location>
</feature>
<evidence type="ECO:0000256" key="1">
    <source>
        <dbReference type="SAM" id="MobiDB-lite"/>
    </source>
</evidence>
<name>A0AA41PUX9_9ACTN</name>